<feature type="transmembrane region" description="Helical" evidence="6">
    <location>
        <begin position="128"/>
        <end position="146"/>
    </location>
</feature>
<dbReference type="KEGG" id="nkf:Nkreftii_001777"/>
<keyword evidence="2" id="KW-1003">Cell membrane</keyword>
<evidence type="ECO:0008006" key="9">
    <source>
        <dbReference type="Google" id="ProtNLM"/>
    </source>
</evidence>
<evidence type="ECO:0000256" key="3">
    <source>
        <dbReference type="ARBA" id="ARBA00022692"/>
    </source>
</evidence>
<dbReference type="Proteomes" id="UP000593737">
    <property type="component" value="Chromosome"/>
</dbReference>
<dbReference type="EMBL" id="CP047423">
    <property type="protein sequence ID" value="QPD04003.1"/>
    <property type="molecule type" value="Genomic_DNA"/>
</dbReference>
<proteinExistence type="predicted"/>
<evidence type="ECO:0000256" key="1">
    <source>
        <dbReference type="ARBA" id="ARBA00004651"/>
    </source>
</evidence>
<evidence type="ECO:0000256" key="6">
    <source>
        <dbReference type="SAM" id="Phobius"/>
    </source>
</evidence>
<dbReference type="GO" id="GO:0043190">
    <property type="term" value="C:ATP-binding cassette (ABC) transporter complex"/>
    <property type="evidence" value="ECO:0007669"/>
    <property type="project" value="TreeGrafter"/>
</dbReference>
<keyword evidence="4 6" id="KW-1133">Transmembrane helix</keyword>
<feature type="transmembrane region" description="Helical" evidence="6">
    <location>
        <begin position="32"/>
        <end position="53"/>
    </location>
</feature>
<comment type="subcellular location">
    <subcellularLocation>
        <location evidence="1">Cell membrane</location>
        <topology evidence="1">Multi-pass membrane protein</topology>
    </subcellularLocation>
</comment>
<feature type="transmembrane region" description="Helical" evidence="6">
    <location>
        <begin position="303"/>
        <end position="322"/>
    </location>
</feature>
<gene>
    <name evidence="7" type="ORF">Nkreftii_001777</name>
</gene>
<evidence type="ECO:0000313" key="7">
    <source>
        <dbReference type="EMBL" id="QPD04003.1"/>
    </source>
</evidence>
<dbReference type="InterPro" id="IPR005495">
    <property type="entry name" value="LptG/LptF_permease"/>
</dbReference>
<evidence type="ECO:0000256" key="5">
    <source>
        <dbReference type="ARBA" id="ARBA00023136"/>
    </source>
</evidence>
<evidence type="ECO:0000256" key="2">
    <source>
        <dbReference type="ARBA" id="ARBA00022475"/>
    </source>
</evidence>
<feature type="transmembrane region" description="Helical" evidence="6">
    <location>
        <begin position="357"/>
        <end position="380"/>
    </location>
</feature>
<dbReference type="PANTHER" id="PTHR33529:SF6">
    <property type="entry name" value="YJGP_YJGQ FAMILY PERMEASE"/>
    <property type="match status" value="1"/>
</dbReference>
<feature type="transmembrane region" description="Helical" evidence="6">
    <location>
        <begin position="329"/>
        <end position="345"/>
    </location>
</feature>
<sequence>MFTRENDYPIVCDIFLPRSRDFVILRTLLDRYIFTELLSPFGLSLGALCFVMLTRELLRLVELLVSKGVGFWAVLKVIAMLLPSGLVLTLPIAGLIASITAFGRLSFDKELVAMRAAGLSLLRLSQPVLLFSVFVCTITLVLSHWGQPWSSLNLKKVALNLLKDQLVLALEQGTFNEPIPHMMIYVPESEPGQPPNGIFISDERLPNEPRVIVAQQYHVFMDSEHEHVALQLINGTIHSRPRRDDQYRQIAFASYDIKINLNLSSYSATEERPSYDQIMARLAETDGKDAGALRRLMEYYKDLAFPTASLVFCLLGVPVGIVSKRSGRIGGFAVGVGIIIAFYVLNVGCDFLVTALLLHPFLGAWLPNIIFVVITVGMYARMSRQ</sequence>
<dbReference type="Pfam" id="PF03739">
    <property type="entry name" value="LptF_LptG"/>
    <property type="match status" value="1"/>
</dbReference>
<accession>A0A7S8FDV9</accession>
<dbReference type="PANTHER" id="PTHR33529">
    <property type="entry name" value="SLR0882 PROTEIN-RELATED"/>
    <property type="match status" value="1"/>
</dbReference>
<organism evidence="7 8">
    <name type="scientific">Candidatus Nitrospira kreftii</name>
    <dbReference type="NCBI Taxonomy" id="2652173"/>
    <lineage>
        <taxon>Bacteria</taxon>
        <taxon>Pseudomonadati</taxon>
        <taxon>Nitrospirota</taxon>
        <taxon>Nitrospiria</taxon>
        <taxon>Nitrospirales</taxon>
        <taxon>Nitrospiraceae</taxon>
        <taxon>Nitrospira</taxon>
    </lineage>
</organism>
<dbReference type="GO" id="GO:0015920">
    <property type="term" value="P:lipopolysaccharide transport"/>
    <property type="evidence" value="ECO:0007669"/>
    <property type="project" value="TreeGrafter"/>
</dbReference>
<reference evidence="7 8" key="1">
    <citation type="journal article" date="2020" name="ISME J.">
        <title>Enrichment and physiological characterization of a novel comammox Nitrospira indicates ammonium inhibition of complete nitrification.</title>
        <authorList>
            <person name="Sakoula D."/>
            <person name="Koch H."/>
            <person name="Frank J."/>
            <person name="Jetten M.S.M."/>
            <person name="van Kessel M.A.H.J."/>
            <person name="Lucker S."/>
        </authorList>
    </citation>
    <scope>NUCLEOTIDE SEQUENCE [LARGE SCALE GENOMIC DNA]</scope>
    <source>
        <strain evidence="7">Comreactor17</strain>
    </source>
</reference>
<feature type="transmembrane region" description="Helical" evidence="6">
    <location>
        <begin position="88"/>
        <end position="107"/>
    </location>
</feature>
<evidence type="ECO:0000256" key="4">
    <source>
        <dbReference type="ARBA" id="ARBA00022989"/>
    </source>
</evidence>
<dbReference type="AlphaFoldDB" id="A0A7S8FDV9"/>
<protein>
    <recommendedName>
        <fullName evidence="9">Lipopolysaccharide export system permease protein LptF</fullName>
    </recommendedName>
</protein>
<keyword evidence="5 6" id="KW-0472">Membrane</keyword>
<keyword evidence="3 6" id="KW-0812">Transmembrane</keyword>
<evidence type="ECO:0000313" key="8">
    <source>
        <dbReference type="Proteomes" id="UP000593737"/>
    </source>
</evidence>
<name>A0A7S8FDV9_9BACT</name>